<name>A0A3D9RVC4_9BACL</name>
<dbReference type="AlphaFoldDB" id="A0A3D9RVC4"/>
<proteinExistence type="predicted"/>
<dbReference type="SUPFAM" id="SSF54909">
    <property type="entry name" value="Dimeric alpha+beta barrel"/>
    <property type="match status" value="1"/>
</dbReference>
<comment type="caution">
    <text evidence="2">The sequence shown here is derived from an EMBL/GenBank/DDBJ whole genome shotgun (WGS) entry which is preliminary data.</text>
</comment>
<reference evidence="2 3" key="1">
    <citation type="submission" date="2018-08" db="EMBL/GenBank/DDBJ databases">
        <title>Genomic Encyclopedia of Type Strains, Phase III (KMG-III): the genomes of soil and plant-associated and newly described type strains.</title>
        <authorList>
            <person name="Whitman W."/>
        </authorList>
    </citation>
    <scope>NUCLEOTIDE SEQUENCE [LARGE SCALE GENOMIC DNA]</scope>
    <source>
        <strain evidence="2 3">CGMCC 1.10966</strain>
    </source>
</reference>
<dbReference type="Proteomes" id="UP000256304">
    <property type="component" value="Unassembled WGS sequence"/>
</dbReference>
<dbReference type="InterPro" id="IPR010753">
    <property type="entry name" value="DUF1330"/>
</dbReference>
<evidence type="ECO:0000313" key="3">
    <source>
        <dbReference type="Proteomes" id="UP000256304"/>
    </source>
</evidence>
<dbReference type="Pfam" id="PF07045">
    <property type="entry name" value="DUF1330"/>
    <property type="match status" value="1"/>
</dbReference>
<feature type="domain" description="DUF1330" evidence="1">
    <location>
        <begin position="2"/>
        <end position="95"/>
    </location>
</feature>
<protein>
    <submittedName>
        <fullName evidence="2">Uncharacterized protein (DUF1330 family)</fullName>
    </submittedName>
</protein>
<dbReference type="EMBL" id="QTTN01000020">
    <property type="protein sequence ID" value="REE81046.1"/>
    <property type="molecule type" value="Genomic_DNA"/>
</dbReference>
<keyword evidence="3" id="KW-1185">Reference proteome</keyword>
<dbReference type="Gene3D" id="3.30.70.100">
    <property type="match status" value="1"/>
</dbReference>
<accession>A0A3D9RVC4</accession>
<evidence type="ECO:0000313" key="2">
    <source>
        <dbReference type="EMBL" id="REE81046.1"/>
    </source>
</evidence>
<sequence>MSAYVVFIREKTNNIEELGIYASKAPVGLAGHSLKPLAMYGTHEVIEGPDVEGVAVLEFPNMEEAKAWYYSPAYQDALQHRLKGGIYRGVMVEGLSKFETDGCKI</sequence>
<evidence type="ECO:0000259" key="1">
    <source>
        <dbReference type="Pfam" id="PF07045"/>
    </source>
</evidence>
<dbReference type="InterPro" id="IPR011008">
    <property type="entry name" value="Dimeric_a/b-barrel"/>
</dbReference>
<gene>
    <name evidence="2" type="ORF">A8990_12092</name>
</gene>
<dbReference type="OrthoDB" id="516779at2"/>
<organism evidence="2 3">
    <name type="scientific">Paenibacillus taihuensis</name>
    <dbReference type="NCBI Taxonomy" id="1156355"/>
    <lineage>
        <taxon>Bacteria</taxon>
        <taxon>Bacillati</taxon>
        <taxon>Bacillota</taxon>
        <taxon>Bacilli</taxon>
        <taxon>Bacillales</taxon>
        <taxon>Paenibacillaceae</taxon>
        <taxon>Paenibacillus</taxon>
    </lineage>
</organism>